<protein>
    <recommendedName>
        <fullName evidence="2">Polysaccharide lyase 14 domain-containing protein</fullName>
    </recommendedName>
</protein>
<feature type="region of interest" description="Disordered" evidence="1">
    <location>
        <begin position="1"/>
        <end position="35"/>
    </location>
</feature>
<sequence>MSTSKPTETPASEPPRLGPTAAPLGASDLSRPDWIDSWEPRDDKTWGFDNFELRPVSNGPFAHILRVHYPAGAASPSVSRQTEAPLGGAQFYGDLFLPAQTQLRLSYYIRFAEGFNFVKGGKLPGLFGGAGASGGHIPNGTDGFSTRLMWRQNGQGEVYAYLPTSKSYGTSIGRGTWQFQPGIWYKLEQEVKLNTPHLANGQIRIWVNDSLVLEQGELSFRTTDTLQIDGVFFSTFFGGGDPSWATPQDTYIDFANFSVTAAH</sequence>
<dbReference type="EMBL" id="JADEXP010000251">
    <property type="protein sequence ID" value="MBE9069241.1"/>
    <property type="molecule type" value="Genomic_DNA"/>
</dbReference>
<feature type="domain" description="Polysaccharide lyase 14" evidence="2">
    <location>
        <begin position="63"/>
        <end position="257"/>
    </location>
</feature>
<dbReference type="Proteomes" id="UP000615026">
    <property type="component" value="Unassembled WGS sequence"/>
</dbReference>
<accession>A0A928ZXG5</accession>
<feature type="compositionally biased region" description="Polar residues" evidence="1">
    <location>
        <begin position="1"/>
        <end position="10"/>
    </location>
</feature>
<evidence type="ECO:0000256" key="1">
    <source>
        <dbReference type="SAM" id="MobiDB-lite"/>
    </source>
</evidence>
<organism evidence="3 4">
    <name type="scientific">Leptolyngbya cf. ectocarpi LEGE 11479</name>
    <dbReference type="NCBI Taxonomy" id="1828722"/>
    <lineage>
        <taxon>Bacteria</taxon>
        <taxon>Bacillati</taxon>
        <taxon>Cyanobacteriota</taxon>
        <taxon>Cyanophyceae</taxon>
        <taxon>Leptolyngbyales</taxon>
        <taxon>Leptolyngbyaceae</taxon>
        <taxon>Leptolyngbya group</taxon>
        <taxon>Leptolyngbya</taxon>
    </lineage>
</organism>
<evidence type="ECO:0000313" key="4">
    <source>
        <dbReference type="Proteomes" id="UP000615026"/>
    </source>
</evidence>
<dbReference type="Gene3D" id="2.60.120.200">
    <property type="match status" value="1"/>
</dbReference>
<dbReference type="InterPro" id="IPR048958">
    <property type="entry name" value="Polysacc_lyase_14"/>
</dbReference>
<dbReference type="AlphaFoldDB" id="A0A928ZXG5"/>
<dbReference type="RefSeq" id="WP_193995154.1">
    <property type="nucleotide sequence ID" value="NZ_JADEXP010000251.1"/>
</dbReference>
<evidence type="ECO:0000313" key="3">
    <source>
        <dbReference type="EMBL" id="MBE9069241.1"/>
    </source>
</evidence>
<keyword evidence="4" id="KW-1185">Reference proteome</keyword>
<name>A0A928ZXG5_LEPEC</name>
<reference evidence="3" key="1">
    <citation type="submission" date="2020-10" db="EMBL/GenBank/DDBJ databases">
        <authorList>
            <person name="Castelo-Branco R."/>
            <person name="Eusebio N."/>
            <person name="Adriana R."/>
            <person name="Vieira A."/>
            <person name="Brugerolle De Fraissinette N."/>
            <person name="Rezende De Castro R."/>
            <person name="Schneider M.P."/>
            <person name="Vasconcelos V."/>
            <person name="Leao P.N."/>
        </authorList>
    </citation>
    <scope>NUCLEOTIDE SEQUENCE</scope>
    <source>
        <strain evidence="3">LEGE 11479</strain>
    </source>
</reference>
<proteinExistence type="predicted"/>
<dbReference type="Pfam" id="PF21294">
    <property type="entry name" value="Polysacc_lyase_14"/>
    <property type="match status" value="1"/>
</dbReference>
<gene>
    <name evidence="3" type="ORF">IQ260_21600</name>
</gene>
<comment type="caution">
    <text evidence="3">The sequence shown here is derived from an EMBL/GenBank/DDBJ whole genome shotgun (WGS) entry which is preliminary data.</text>
</comment>
<dbReference type="PANTHER" id="PTHR40124:SF1">
    <property type="entry name" value="DISAGGREGATASE RELATED REPEAT PROTEIN"/>
    <property type="match status" value="1"/>
</dbReference>
<dbReference type="PANTHER" id="PTHR40124">
    <property type="match status" value="1"/>
</dbReference>
<evidence type="ECO:0000259" key="2">
    <source>
        <dbReference type="Pfam" id="PF21294"/>
    </source>
</evidence>